<gene>
    <name evidence="9" type="primary">aps1</name>
</gene>
<feature type="chain" id="PRO_5003032166" evidence="7">
    <location>
        <begin position="17"/>
        <end position="5143"/>
    </location>
</feature>
<dbReference type="GO" id="GO:0031177">
    <property type="term" value="F:phosphopantetheine binding"/>
    <property type="evidence" value="ECO:0007669"/>
    <property type="project" value="InterPro"/>
</dbReference>
<dbReference type="InterPro" id="IPR020806">
    <property type="entry name" value="PKS_PP-bd"/>
</dbReference>
<protein>
    <submittedName>
        <fullName evidence="9">APS1</fullName>
    </submittedName>
</protein>
<evidence type="ECO:0000256" key="6">
    <source>
        <dbReference type="ARBA" id="ARBA00029454"/>
    </source>
</evidence>
<name>D2IKP5_9HYPO</name>
<dbReference type="Pfam" id="PF00501">
    <property type="entry name" value="AMP-binding"/>
    <property type="match status" value="4"/>
</dbReference>
<dbReference type="NCBIfam" id="NF003417">
    <property type="entry name" value="PRK04813.1"/>
    <property type="match status" value="4"/>
</dbReference>
<feature type="domain" description="Carrier" evidence="8">
    <location>
        <begin position="3510"/>
        <end position="3583"/>
    </location>
</feature>
<dbReference type="InterPro" id="IPR000873">
    <property type="entry name" value="AMP-dep_synth/lig_dom"/>
</dbReference>
<dbReference type="InterPro" id="IPR010071">
    <property type="entry name" value="AA_adenyl_dom"/>
</dbReference>
<dbReference type="CDD" id="cd19534">
    <property type="entry name" value="E_NRPS"/>
    <property type="match status" value="1"/>
</dbReference>
<proteinExistence type="inferred from homology"/>
<evidence type="ECO:0000256" key="1">
    <source>
        <dbReference type="ARBA" id="ARBA00022450"/>
    </source>
</evidence>
<dbReference type="PROSITE" id="PS00012">
    <property type="entry name" value="PHOSPHOPANTETHEINE"/>
    <property type="match status" value="1"/>
</dbReference>
<dbReference type="Gene3D" id="1.10.1200.10">
    <property type="entry name" value="ACP-like"/>
    <property type="match status" value="4"/>
</dbReference>
<evidence type="ECO:0000256" key="2">
    <source>
        <dbReference type="ARBA" id="ARBA00022553"/>
    </source>
</evidence>
<dbReference type="Pfam" id="PF00550">
    <property type="entry name" value="PP-binding"/>
    <property type="match status" value="4"/>
</dbReference>
<dbReference type="InterPro" id="IPR045851">
    <property type="entry name" value="AMP-bd_C_sf"/>
</dbReference>
<evidence type="ECO:0000256" key="7">
    <source>
        <dbReference type="SAM" id="SignalP"/>
    </source>
</evidence>
<evidence type="ECO:0000259" key="8">
    <source>
        <dbReference type="PROSITE" id="PS50075"/>
    </source>
</evidence>
<dbReference type="Gene3D" id="3.30.559.30">
    <property type="entry name" value="Nonribosomal peptide synthetase, condensation domain"/>
    <property type="match status" value="5"/>
</dbReference>
<keyword evidence="4" id="KW-0677">Repeat</keyword>
<dbReference type="PANTHER" id="PTHR45527:SF16">
    <property type="entry name" value="NONRIBOSOMAL PEPTIDE SYNTHASE ATNA-RELATED"/>
    <property type="match status" value="1"/>
</dbReference>
<dbReference type="PANTHER" id="PTHR45527">
    <property type="entry name" value="NONRIBOSOMAL PEPTIDE SYNTHETASE"/>
    <property type="match status" value="1"/>
</dbReference>
<evidence type="ECO:0000256" key="4">
    <source>
        <dbReference type="ARBA" id="ARBA00022737"/>
    </source>
</evidence>
<dbReference type="CDD" id="cd19542">
    <property type="entry name" value="CT_NRPS-like"/>
    <property type="match status" value="1"/>
</dbReference>
<dbReference type="InterPro" id="IPR036736">
    <property type="entry name" value="ACP-like_sf"/>
</dbReference>
<reference evidence="9" key="1">
    <citation type="submission" date="2009-06" db="EMBL/GenBank/DDBJ databases">
        <authorList>
            <person name="Jin J.-M."/>
            <person name="Lee S."/>
            <person name="Lee J."/>
            <person name="Baek S.-R."/>
            <person name="Kim J.-C."/>
            <person name="Yun S.-H."/>
            <person name="Park S.-Y."/>
            <person name="Kang S."/>
            <person name="Lee Y.-W."/>
        </authorList>
    </citation>
    <scope>NUCLEOTIDE SEQUENCE</scope>
</reference>
<dbReference type="InterPro" id="IPR001242">
    <property type="entry name" value="Condensation_dom"/>
</dbReference>
<dbReference type="SUPFAM" id="SSF47336">
    <property type="entry name" value="ACP-like"/>
    <property type="match status" value="4"/>
</dbReference>
<keyword evidence="5" id="KW-0413">Isomerase</keyword>
<dbReference type="PROSITE" id="PS00455">
    <property type="entry name" value="AMP_BINDING"/>
    <property type="match status" value="3"/>
</dbReference>
<dbReference type="CDD" id="cd19545">
    <property type="entry name" value="FUM14_C_NRPS-like"/>
    <property type="match status" value="2"/>
</dbReference>
<dbReference type="InterPro" id="IPR020845">
    <property type="entry name" value="AMP-binding_CS"/>
</dbReference>
<dbReference type="Gene3D" id="3.30.559.10">
    <property type="entry name" value="Chloramphenicol acetyltransferase-like domain"/>
    <property type="match status" value="5"/>
</dbReference>
<dbReference type="InterPro" id="IPR009081">
    <property type="entry name" value="PP-bd_ACP"/>
</dbReference>
<dbReference type="SUPFAM" id="SSF56801">
    <property type="entry name" value="Acetyl-CoA synthetase-like"/>
    <property type="match status" value="4"/>
</dbReference>
<evidence type="ECO:0000256" key="5">
    <source>
        <dbReference type="ARBA" id="ARBA00023235"/>
    </source>
</evidence>
<comment type="similarity">
    <text evidence="6">Belongs to the NRP synthetase family.</text>
</comment>
<keyword evidence="1" id="KW-0596">Phosphopantetheine</keyword>
<dbReference type="GO" id="GO:0044550">
    <property type="term" value="P:secondary metabolite biosynthetic process"/>
    <property type="evidence" value="ECO:0007669"/>
    <property type="project" value="TreeGrafter"/>
</dbReference>
<evidence type="ECO:0000256" key="3">
    <source>
        <dbReference type="ARBA" id="ARBA00022598"/>
    </source>
</evidence>
<keyword evidence="3" id="KW-0436">Ligase</keyword>
<dbReference type="Gene3D" id="3.40.50.12780">
    <property type="entry name" value="N-terminal domain of ligase-like"/>
    <property type="match status" value="4"/>
</dbReference>
<feature type="domain" description="Carrier" evidence="8">
    <location>
        <begin position="4609"/>
        <end position="4685"/>
    </location>
</feature>
<evidence type="ECO:0000313" key="9">
    <source>
        <dbReference type="EMBL" id="ACZ66258.1"/>
    </source>
</evidence>
<dbReference type="NCBIfam" id="TIGR01733">
    <property type="entry name" value="AA-adenyl-dom"/>
    <property type="match status" value="4"/>
</dbReference>
<dbReference type="GO" id="GO:0016874">
    <property type="term" value="F:ligase activity"/>
    <property type="evidence" value="ECO:0007669"/>
    <property type="project" value="UniProtKB-KW"/>
</dbReference>
<dbReference type="GO" id="GO:0043041">
    <property type="term" value="P:amino acid activation for nonribosomal peptide biosynthetic process"/>
    <property type="evidence" value="ECO:0007669"/>
    <property type="project" value="TreeGrafter"/>
</dbReference>
<dbReference type="BioCyc" id="MetaCyc:MONOMER-19321"/>
<reference evidence="9" key="2">
    <citation type="journal article" date="2010" name="Mol. Microbiol.">
        <title>Functional characterization and manipulation of the apicidin biosynthetic pathway in Fusarium semitectum.</title>
        <authorList>
            <person name="Jin J.M."/>
            <person name="Lee S."/>
            <person name="Lee J."/>
            <person name="Baek S.R."/>
            <person name="Kim J.C."/>
            <person name="Yun S.H."/>
            <person name="Park S.Y."/>
            <person name="Kang S."/>
            <person name="Lee Y.W."/>
        </authorList>
    </citation>
    <scope>NUCLEOTIDE SEQUENCE</scope>
</reference>
<feature type="signal peptide" evidence="7">
    <location>
        <begin position="1"/>
        <end position="16"/>
    </location>
</feature>
<dbReference type="EMBL" id="GQ331953">
    <property type="protein sequence ID" value="ACZ66258.1"/>
    <property type="molecule type" value="Genomic_DNA"/>
</dbReference>
<dbReference type="CDD" id="cd05918">
    <property type="entry name" value="A_NRPS_SidN3_like"/>
    <property type="match status" value="4"/>
</dbReference>
<feature type="domain" description="Carrier" evidence="8">
    <location>
        <begin position="760"/>
        <end position="837"/>
    </location>
</feature>
<dbReference type="GO" id="GO:0005737">
    <property type="term" value="C:cytoplasm"/>
    <property type="evidence" value="ECO:0007669"/>
    <property type="project" value="TreeGrafter"/>
</dbReference>
<dbReference type="FunFam" id="3.40.50.12780:FF:000014">
    <property type="entry name" value="Nonribosomal peptide synthetase 1"/>
    <property type="match status" value="1"/>
</dbReference>
<dbReference type="Pfam" id="PF00668">
    <property type="entry name" value="Condensation"/>
    <property type="match status" value="5"/>
</dbReference>
<dbReference type="SUPFAM" id="SSF52777">
    <property type="entry name" value="CoA-dependent acyltransferases"/>
    <property type="match status" value="10"/>
</dbReference>
<dbReference type="InterPro" id="IPR023213">
    <property type="entry name" value="CAT-like_dom_sf"/>
</dbReference>
<dbReference type="InterPro" id="IPR042099">
    <property type="entry name" value="ANL_N_sf"/>
</dbReference>
<dbReference type="GO" id="GO:0016853">
    <property type="term" value="F:isomerase activity"/>
    <property type="evidence" value="ECO:0007669"/>
    <property type="project" value="UniProtKB-KW"/>
</dbReference>
<dbReference type="SMART" id="SM00823">
    <property type="entry name" value="PKS_PP"/>
    <property type="match status" value="3"/>
</dbReference>
<keyword evidence="7" id="KW-0732">Signal</keyword>
<dbReference type="FunFam" id="3.30.300.30:FF:000015">
    <property type="entry name" value="Nonribosomal peptide synthase SidD"/>
    <property type="match status" value="4"/>
</dbReference>
<accession>D2IKP5</accession>
<organism evidence="9">
    <name type="scientific">Fusarium incarnatum</name>
    <dbReference type="NCBI Taxonomy" id="298378"/>
    <lineage>
        <taxon>Eukaryota</taxon>
        <taxon>Fungi</taxon>
        <taxon>Dikarya</taxon>
        <taxon>Ascomycota</taxon>
        <taxon>Pezizomycotina</taxon>
        <taxon>Sordariomycetes</taxon>
        <taxon>Hypocreomycetidae</taxon>
        <taxon>Hypocreales</taxon>
        <taxon>Nectriaceae</taxon>
        <taxon>Fusarium</taxon>
        <taxon>Fusarium incarnatum-equiseti species complex</taxon>
    </lineage>
</organism>
<dbReference type="PROSITE" id="PS50075">
    <property type="entry name" value="CARRIER"/>
    <property type="match status" value="4"/>
</dbReference>
<dbReference type="Gene3D" id="3.30.300.30">
    <property type="match status" value="4"/>
</dbReference>
<dbReference type="InterPro" id="IPR006162">
    <property type="entry name" value="Ppantetheine_attach_site"/>
</dbReference>
<sequence length="5143" mass="567120">MLLRILWLCSISIVQSVKMANKQVLVCNLPPFAGRDPNSTSINKQQIECPSTIPSFVTIEAAWSVTLHLYSGLNPVAFESRVDGSAATKVCDIQPHDTLATIVTSLKRDRVSDEDEYHYNTGVIFQKTINNESQYHLSESLQPGTDVALHVAGAGFQVLARHAFMALDEVKNLGETFSHVLTSFANNPDQTIRHIGISGNDTAQILGWNSGVLTRTECLIQDEFTRVCHLYPHKPAIESWDGDMSYQELDMASNSLAGKLTQSGFNVGPGSWVLFCFNKSRWAIISMLAIIKAGAACVPLDPRHPPARVQQIVGTTGAKLILVGEAETSNRLSSDFPSLQFINVTKMDLDQNVEHPSSSSKTSLTSESPAIGLFTSGSTGTPKGIIATHATICTGASSYACHIGADDNTRVLQFASYTFDVCMVDVFTALLHGGTLCIPSEEERMDGLGDYIARARPNWAALTPTVTRILDPAMSSSFLQKLLLVGEMVREPDVEEWVNSGVSVYNVYGPAENNLITTAAQVVKGRASNVGRGVNTRTWIADFERKHLMPIGAVGELICEGPQLTPGYLNDPERTQSSFFDDLEWIPRPSIGANHELSESRRFYRSGDLVRYCTDGSLQCVGRLDSQVKLGGQRVELSDIESHIQSHNAAVLVPRVGPLQDKLIAVVEGVSSTPQPHPTCSSPPFSRCDPVAVKEVIHTLRASLPSYMCPSVWISIGNLPSSASGKLDRKALMTKLETLSQEEYLELVLDGDMDGEKETTQANVRQQLLREVCSQVLNIPVGKIAMARSFAGHGGDSITAMQASSLIKRTQNLVVGVKDILTCPTLAEAASRIRDATNSLHLPVTQPGKLYSLSPIQRLFMVTAPTSATWNHYNQSVLMRLRERREVEDVKEALHSLVRRHAMLRARFSRSSSGEWMQRILPEDECHLSFEYFPDVVGFKQKESLMLRARESLDIERGPLLRAQLFEGQGQHGMLLFIVSHHLIVDLVSWRVMLEEVEGSLISPHKRNSLPREAPASIAFLAWSELQHEMAKGMRPDHTIPPRSNVPPPDFPYWGISPARNVYRDVTEKRISLGDITTRNVLYKCHEALHTEPVDIFLAAILLSFKRAFPERPTPPVFNEGHGREPWNSELDVSRTVGWFTTMFPIYVCDISAGDVVDTVRRVKDFRKGTADNGFQYFSTKYLHQEGRRLFKDHIPAEIMFNYEGRYQSLEKDDSLLMTEDWTAGEALSDSSPDLQRFCLFELSAAVLADGELHFTMAWNSRARYQERISLWLTRLLPAVIDEIVTYLMLEKRQFTLSDLDLAGLSDYSDLDDLVSSLQTIPGVDGIEALEDVYCGSPMQDSLALSQSTSKDGAYEIDITWKVTDSGLGSPRIDPDRLSEAWNAVVARHAVLRTIFLEATTSTKTSMIHQVVLKKYRPSVNLMVADDSVDALDRLASCVSYKEKGLLVDKKPPHLLAICSTAQGHTFVRLQVHHILFDGTSISPLLRDLSKAYQNSHGLQTEWTWKPFADFVRYIRDEDRREEDIAYWKTYLATARPCHFPALTDEGIKHDGEVNQQRGSVEVPLTRDAAQLGQFLAEMEVTMPTLIQLTWATVLRMYTADTQIVFGYLASGRDAPVDNIQDAVGPFISILIHFLDFDDEENMAVADVLHRIQDRSARSISHQSCSLAEIQGALGMGGNSLLFNSGISFMSKWTKEMQLRDRSALLFEQIATHDPTEFDVSLIVEAGDDGANGMSVSIDYRTAAIGRQHATNIAASFDYLLSQITQDPSVPLSQIGGISAHDTKQIWEWNKELTLPLEKCFHDIFIEKALESPSAEAISSWDGSMSYGQLHQLSSRLAKHLAQLGVGPETKVPLCFEKSIWTIVATIAVLKAGGCFVLLDPAHPESRIWSIIDEVEASVLICSPLTNKSKKLDASTQRGDRHVTVLELKSSFINNLPFVDDEASVCASVSPDNAAYVVFTSGTTGTPKGVIVTHQAIVTGLIELGRAAGMVDMGSETRTLQFASYAFDASIGDIFCTLQNGGCVCVMCDDNRSPADITDFIQRSRATYAGITPSFASLLDPSSVPSLRVLCFSGEALSASQIELWSGRVKIVNMYGPTEATVACIAKPEVEKTTAASNIGRAFRGTTWVVDENNHDQLRAVGAPGELLIEGPILAREYFKRPEQTAQAFIESPSWLKDTRPTSRLYKTGDVVRYNTDGTISYIGRKDNQIKINGQRVEVSEIEHTLRAAAGSVTGPIIVELLKRKDLGEADVLAAFIYVGGHDPAPESDQTTNDKKSSIIAQKPQLLELFNTITSKLNLSGSSLPRYMWPQAFIPIERLPLTTSGKVDRRALQHASSGLSRSELFSFAASLDTHPHEQDAVTEADEDALLVQLWENVLGVKVNGGQSNFFRLGGNSMAAMALRAEAKQAGFQLSVADILANPTLRDMAKAMIPLSSTSLRLASSTSSQSLPKSLPTTPDEDNLAVLPFSLLPGIGLSWDQELSQEVSDSTGIRPSEIEDVFPCTPMQEGLMVLSAHREGHGAYAFAVSIYSLRVCSFTYVSSHNYSAPFKLPSDLDRERFKFSWESTTMIHSILRSRIVPNSQGSLIVVQSSPVHVSESTASTLEKHMEQQRSNSFGYGQPLLRMTLVLDQSTQCHYFVISIHHTLFDGWSFSLMWDTAIELYQGTQLPQPRPSFQSFVQQLKNAPLSSSKEYWKSHLVEQDREAFQFPTVPSAHKPIATASATFSFSFRSRVAVSAGVTPSVLINAAWAILLSQYTTSSAVNFGVTLSGRDFPMSYLDQVVGPTIVTVPRQLHVNSNQPVLEFLEYVQQVTAASIPHQHLGMQEIRALGLSAQQACNFSTLILVNHDMVDLGSTLSPLGIAPIEVDSVDFHPYPLAVEFSLGPESVSVNVGYDPICIGTSMVSHVMEQFEHILQSLCQSCHDPSERSFPVNLAAIMTEVAPSQLRNMLSWNENGHRYGESQRFQSILDLIDTKVRANPLEIAVRAEDGVISYAELDRLANIVSHGISEQGSRPNGEFVGICFDKSAAAIVSMLAVLKSGSAFMPLGPSQPSARLESLLIGAEVQIVLTSPAHVELLSNLPSHRHIVSVDLHDVAQRQQTQPYNSNHAMEETRAAYLLYTSGTTGQPKGVVVEHGAWSRAIASQIDFFGFTRHTRMLQFSNYTFDASIFEIFITLCSGGLLCIPSEHSRVNDLEGYISQNELNTITLTPTVARVLRPEKLPLVKQCLFGGESLTQSDVKAWVQQGRRVTNCYGPTEACVFTCGRDIEVEAIDTKSTNIGSPVGINAWVISPMTGSICPIGAPGELCLEGHTLARGYHNDPEKTRLSFSTTLLDPIPGKNHGNRVYRTGDIVRYETDGTLDLLGRRDGQVKVRGHRIDVGEIEHHIQHAMADDPSFHSSTVQLYWRERKGYGEPEITALLRMDMLHDDTVHEVPCTLLSMTGKIPTSAKASQLRYRLRRVLPEYMIPRIFIAVAHFPTTASGKLNKDFAQGCIEHLLTRGQQEAEQDETWSVSETRVREWWSTILGVDASLISRHENFFVLGGNSIHAIRLVSLARSNSYRLQYEDIFSSPALVDMASRLLAISHDDQTKPESLSSPEPFELISEPDLESVFDTVLPLHNISKTEVEDVYPCTALQESLMVETARRRGAYMLVETAEVPASQFTRFQDAWGSAFKVYEILRTRIVLSHGLRVGAWQVVMKSRPLRWAEFPDVGSFVEFAYDSHDYGKPLVQLGIIGDSDKANKQGNEDMVKCGFCIHHAAYDGWSLSNIWQRIYQELSHSPPSSSFNHVTPYKSFIRNLTQQDSEQAIAHWGEMFAGISNTRLIPRSSRAEHRPLATDSTQRTVQLSRLDDQSHLQGKTATVAQAAWAMTICHYTANNDTVFGTILSGRESAAGTISGIEAIAGPTIVTVPSRTAIDYGSSVSDLVAVVQRNNLSAIRFSHIGLEQISRINQDCRQACQFDSIFVVQPPLDTIMGTTSTGLVRQTVDTRGFFSSPMIVEVQLSADGEEVTATMSFDPIIVSNHQAELMLDAYITILNNFFHSPEDTPLQRISALSPDHITQIGTVNGSTTKSVGVCVHDLVRKQVELSPFLTAIDSWDGSMTYAELDDLSTSLAQKLSYLGIKPEKAVCMLFEKSKWAIVAMLGVAKAGGCFVPLNPQNPVKRLRHLVQTVNASVILTSPHHQELSTSLSQCKVMAIGPNSLPLPTAAFLKPPHTSRIPVEPQHRAYILFTSGSTGLPKGVEIEHQALCSSLFALTDRIGMGTHSRTLQFNSYWFDGMLLEIFGTLIVGGTICGLSESERMNDLAGSIERIHANTITTLATSVSRLIEPSSVPSLETVCLGGEPVLPSDRNRWASKVRLLSVYGPTETCIIMLVGDMERNSPATLLGQPVGSRVWVVNHLKDNELAPLGGIGELFIEGPGLARHYLRDEEKSAAAFVSDQPWMAQDPHLQEPQRVYKTGDLVRMSPDGTVTWIGRKDSSQVKIRGQRVELAEIEEVIRQHIPQTIPVAVDIFTPSSNNEMQVLGAVLATSSVVPGGSTDQVAAYMQKLTVDLMPKIKGTLPHHMVPSVFIPLPDLPFLSMGKLDRKTLHSLAVPFAVEMSKGTATTSGQAPETPKEKFLSDLWTEVLGNQEKPAGRTDNFFNVGGDSMMAMRLVGAGRYRGLALTVVDIFNHPILSNMAEMVQALDHNEDLLEEESHNARIADEKVYDLSTLQHLSQQGMPICADKVEQIYPCTGMQEMFLYGSEAWPGAHVTQWIFSLDASVDILALGKAIDRCIIRYPTMRTRIVRNVETGQLVQVVLRKGNEAPWSVFLSEDVDLAMEQERQCHWMHSGLGEPLQRISLVQNSSGPTHLIWSLNHAAYDAWSLGMMLRSIGQYYANPRDDSETSLPFSGFIRHVAKARNTGSESRSFWQTYLSDMGPQTLLFNYSSLKNPRQNRLAVYRVSFPKREGKTPTSLIAAAWILLLARLTHSIDITIAYLVTGRTLPLAGIDTCPGPLISKLPLRIRLPTESTGICLAADIVRTEMVRVMPHEHTGIDAMQSLASQDGEATPLHAASLLGHLPFDLAIHPAGHTDFSGAKGTGIAHVGQRVVVPPPGTFSAECSIVSEKDNIEVDLAMIWDDRAVDKKGVDEIIGTWREIITDNT</sequence>
<feature type="domain" description="Carrier" evidence="8">
    <location>
        <begin position="2361"/>
        <end position="2435"/>
    </location>
</feature>
<dbReference type="FunFam" id="3.30.559.30:FF:000002">
    <property type="entry name" value="Nonribosomal peptide synthase Pes1"/>
    <property type="match status" value="1"/>
</dbReference>
<keyword evidence="2" id="KW-0597">Phosphoprotein</keyword>